<proteinExistence type="predicted"/>
<dbReference type="InParanoid" id="A0A2P5C4T3"/>
<accession>A0A2P5C4T3</accession>
<evidence type="ECO:0000256" key="1">
    <source>
        <dbReference type="SAM" id="SignalP"/>
    </source>
</evidence>
<organism evidence="2 3">
    <name type="scientific">Trema orientale</name>
    <name type="common">Charcoal tree</name>
    <name type="synonym">Celtis orientalis</name>
    <dbReference type="NCBI Taxonomy" id="63057"/>
    <lineage>
        <taxon>Eukaryota</taxon>
        <taxon>Viridiplantae</taxon>
        <taxon>Streptophyta</taxon>
        <taxon>Embryophyta</taxon>
        <taxon>Tracheophyta</taxon>
        <taxon>Spermatophyta</taxon>
        <taxon>Magnoliopsida</taxon>
        <taxon>eudicotyledons</taxon>
        <taxon>Gunneridae</taxon>
        <taxon>Pentapetalae</taxon>
        <taxon>rosids</taxon>
        <taxon>fabids</taxon>
        <taxon>Rosales</taxon>
        <taxon>Cannabaceae</taxon>
        <taxon>Trema</taxon>
    </lineage>
</organism>
<dbReference type="EMBL" id="JXTC01000412">
    <property type="protein sequence ID" value="PON56082.1"/>
    <property type="molecule type" value="Genomic_DNA"/>
</dbReference>
<gene>
    <name evidence="2" type="ORF">TorRG33x02_297440</name>
</gene>
<reference evidence="3" key="1">
    <citation type="submission" date="2016-06" db="EMBL/GenBank/DDBJ databases">
        <title>Parallel loss of symbiosis genes in relatives of nitrogen-fixing non-legume Parasponia.</title>
        <authorList>
            <person name="Van Velzen R."/>
            <person name="Holmer R."/>
            <person name="Bu F."/>
            <person name="Rutten L."/>
            <person name="Van Zeijl A."/>
            <person name="Liu W."/>
            <person name="Santuari L."/>
            <person name="Cao Q."/>
            <person name="Sharma T."/>
            <person name="Shen D."/>
            <person name="Roswanjaya Y."/>
            <person name="Wardhani T."/>
            <person name="Kalhor M.S."/>
            <person name="Jansen J."/>
            <person name="Van den Hoogen J."/>
            <person name="Gungor B."/>
            <person name="Hartog M."/>
            <person name="Hontelez J."/>
            <person name="Verver J."/>
            <person name="Yang W.-C."/>
            <person name="Schijlen E."/>
            <person name="Repin R."/>
            <person name="Schilthuizen M."/>
            <person name="Schranz E."/>
            <person name="Heidstra R."/>
            <person name="Miyata K."/>
            <person name="Fedorova E."/>
            <person name="Kohlen W."/>
            <person name="Bisseling T."/>
            <person name="Smit S."/>
            <person name="Geurts R."/>
        </authorList>
    </citation>
    <scope>NUCLEOTIDE SEQUENCE [LARGE SCALE GENOMIC DNA]</scope>
    <source>
        <strain evidence="3">cv. RG33-2</strain>
    </source>
</reference>
<evidence type="ECO:0000313" key="2">
    <source>
        <dbReference type="EMBL" id="PON56082.1"/>
    </source>
</evidence>
<feature type="chain" id="PRO_5015196797" evidence="1">
    <location>
        <begin position="25"/>
        <end position="105"/>
    </location>
</feature>
<keyword evidence="1" id="KW-0732">Signal</keyword>
<comment type="caution">
    <text evidence="2">The sequence shown here is derived from an EMBL/GenBank/DDBJ whole genome shotgun (WGS) entry which is preliminary data.</text>
</comment>
<keyword evidence="3" id="KW-1185">Reference proteome</keyword>
<dbReference type="OrthoDB" id="10276507at2759"/>
<dbReference type="Proteomes" id="UP000237000">
    <property type="component" value="Unassembled WGS sequence"/>
</dbReference>
<sequence>MARLTSSLGYPMAILVLISIEVAAARNSPDQISHLNNDLDHQEPVAVRTKGNVVDSINNINDAKYDDNGCHYGCCVPGKYGRGCTSCCSYAGQPVEKETPPKPHN</sequence>
<protein>
    <submittedName>
        <fullName evidence="2">Glycine-rich protein</fullName>
    </submittedName>
</protein>
<evidence type="ECO:0000313" key="3">
    <source>
        <dbReference type="Proteomes" id="UP000237000"/>
    </source>
</evidence>
<dbReference type="AlphaFoldDB" id="A0A2P5C4T3"/>
<name>A0A2P5C4T3_TREOI</name>
<feature type="signal peptide" evidence="1">
    <location>
        <begin position="1"/>
        <end position="24"/>
    </location>
</feature>